<gene>
    <name evidence="19" type="ORF">NEMVEDRAFT_v1g87071</name>
</gene>
<evidence type="ECO:0000256" key="2">
    <source>
        <dbReference type="ARBA" id="ARBA00006866"/>
    </source>
</evidence>
<dbReference type="GO" id="GO:0005524">
    <property type="term" value="F:ATP binding"/>
    <property type="evidence" value="ECO:0007669"/>
    <property type="project" value="UniProtKB-KW"/>
</dbReference>
<evidence type="ECO:0000256" key="4">
    <source>
        <dbReference type="ARBA" id="ARBA00022490"/>
    </source>
</evidence>
<keyword evidence="7" id="KW-0547">Nucleotide-binding</keyword>
<feature type="domain" description="Helicase C-terminal" evidence="17">
    <location>
        <begin position="361"/>
        <end position="526"/>
    </location>
</feature>
<keyword evidence="12" id="KW-0391">Immunity</keyword>
<dbReference type="GO" id="GO:0045087">
    <property type="term" value="P:innate immune response"/>
    <property type="evidence" value="ECO:0007669"/>
    <property type="project" value="UniProtKB-KW"/>
</dbReference>
<dbReference type="InterPro" id="IPR011545">
    <property type="entry name" value="DEAD/DEAH_box_helicase_dom"/>
</dbReference>
<dbReference type="GO" id="GO:0051607">
    <property type="term" value="P:defense response to virus"/>
    <property type="evidence" value="ECO:0007669"/>
    <property type="project" value="UniProtKB-KW"/>
</dbReference>
<dbReference type="GO" id="GO:0005737">
    <property type="term" value="C:cytoplasm"/>
    <property type="evidence" value="ECO:0000318"/>
    <property type="project" value="GO_Central"/>
</dbReference>
<keyword evidence="9" id="KW-0347">Helicase</keyword>
<evidence type="ECO:0000313" key="20">
    <source>
        <dbReference type="Proteomes" id="UP000001593"/>
    </source>
</evidence>
<dbReference type="PhylomeDB" id="A7RMY2"/>
<organism evidence="19 20">
    <name type="scientific">Nematostella vectensis</name>
    <name type="common">Starlet sea anemone</name>
    <dbReference type="NCBI Taxonomy" id="45351"/>
    <lineage>
        <taxon>Eukaryota</taxon>
        <taxon>Metazoa</taxon>
        <taxon>Cnidaria</taxon>
        <taxon>Anthozoa</taxon>
        <taxon>Hexacorallia</taxon>
        <taxon>Actiniaria</taxon>
        <taxon>Edwardsiidae</taxon>
        <taxon>Nematostella</taxon>
    </lineage>
</organism>
<dbReference type="Pfam" id="PF00270">
    <property type="entry name" value="DEAD"/>
    <property type="match status" value="1"/>
</dbReference>
<dbReference type="PROSITE" id="PS51194">
    <property type="entry name" value="HELICASE_CTER"/>
    <property type="match status" value="1"/>
</dbReference>
<evidence type="ECO:0000256" key="7">
    <source>
        <dbReference type="ARBA" id="ARBA00022741"/>
    </source>
</evidence>
<comment type="subcellular location">
    <subcellularLocation>
        <location evidence="1">Cytoplasm</location>
    </subcellularLocation>
</comment>
<dbReference type="GO" id="GO:0003724">
    <property type="term" value="F:RNA helicase activity"/>
    <property type="evidence" value="ECO:0007669"/>
    <property type="project" value="UniProtKB-EC"/>
</dbReference>
<dbReference type="PANTHER" id="PTHR14074:SF16">
    <property type="entry name" value="ANTIVIRAL INNATE IMMUNE RESPONSE RECEPTOR RIG-I"/>
    <property type="match status" value="1"/>
</dbReference>
<dbReference type="Pfam" id="PF18119">
    <property type="entry name" value="RIG-I_C"/>
    <property type="match status" value="1"/>
</dbReference>
<dbReference type="AlphaFoldDB" id="A7RMY2"/>
<dbReference type="SMART" id="SM00487">
    <property type="entry name" value="DEXDc"/>
    <property type="match status" value="1"/>
</dbReference>
<evidence type="ECO:0000259" key="17">
    <source>
        <dbReference type="PROSITE" id="PS51194"/>
    </source>
</evidence>
<dbReference type="InterPro" id="IPR038557">
    <property type="entry name" value="RLR_C_sf"/>
</dbReference>
<name>A7RMY2_NEMVE</name>
<dbReference type="FunCoup" id="A7RMY2">
    <property type="interactions" value="22"/>
</dbReference>
<dbReference type="GO" id="GO:0003723">
    <property type="term" value="F:RNA binding"/>
    <property type="evidence" value="ECO:0007669"/>
    <property type="project" value="UniProtKB-KW"/>
</dbReference>
<dbReference type="GO" id="GO:0016787">
    <property type="term" value="F:hydrolase activity"/>
    <property type="evidence" value="ECO:0007669"/>
    <property type="project" value="UniProtKB-KW"/>
</dbReference>
<dbReference type="Pfam" id="PF11648">
    <property type="entry name" value="RIG-I_C-RD"/>
    <property type="match status" value="1"/>
</dbReference>
<dbReference type="InterPro" id="IPR021673">
    <property type="entry name" value="RLR_CTR"/>
</dbReference>
<dbReference type="InterPro" id="IPR001650">
    <property type="entry name" value="Helicase_C-like"/>
</dbReference>
<evidence type="ECO:0000256" key="9">
    <source>
        <dbReference type="ARBA" id="ARBA00022806"/>
    </source>
</evidence>
<feature type="domain" description="RLR CTR" evidence="18">
    <location>
        <begin position="550"/>
        <end position="685"/>
    </location>
</feature>
<dbReference type="EMBL" id="DS469521">
    <property type="protein sequence ID" value="EDO47177.1"/>
    <property type="molecule type" value="Genomic_DNA"/>
</dbReference>
<dbReference type="InterPro" id="IPR014001">
    <property type="entry name" value="Helicase_ATP-bd"/>
</dbReference>
<keyword evidence="11" id="KW-0067">ATP-binding</keyword>
<dbReference type="InterPro" id="IPR041204">
    <property type="entry name" value="RIG-I-like_C"/>
</dbReference>
<sequence>LDLRGYQKELSEKALEGHNTVICAPTNSGKTYVALNIARNHLDKKKEGKVLFIVSTVNLVQQQTERFKLYLQDKYIVKDISGSNGCDIPLSGLLGSSHVVVLTAQVMLCILVNALKDGSLQLSSVSLLVFDECHHTQKDHPYNKIMENYMTLRLQPAHSMPTPQIVGLTASLGVGKAKNTLEAQHHILEVCANMDAQHVVTVQDETNLEELRLHVGTPQRTVHSVTCDRTDVFESVIGKAMEQVELYVKGTPVDTDMPPSGKDYSSQQYRHWCETLYTQGIKQSNRYLVTYAEQLRVYNVALTIKDATRSKDAMAHLSNYFNHLDEDRFTVVDRKLKKIYEKAITEAIQLHGEPRNPKLVKLQELLLDYHKGETESGLDHAKGILFSKTRESTIALEKWIKETPELSQELMPLRLVGNSDGRGGMTQREQEEVIAKFRAGSECNIIIATTVAEEGLDIDDCSYVIRYDMMGNEISSVQSRGRVRTKTGGQYSVVVGQTSGALVREQRNLYRESLMADAIARVQKMDTEKRRKQVEALQRLTARERMSRDSRKRGLKSTFDASDVTLNCRKCHVFICQAHEIKRVRDSYHVTIADDFSERVDTEEIPPEHVKVFDGFMFNKKMKCKKCAEPLGAMVNYKGMELPCIKIAQFQVAIMRNGRREFATYKQWKKVPFEVEDMDFCELLELKLC</sequence>
<accession>A7RMY2</accession>
<comment type="catalytic activity">
    <reaction evidence="15">
        <text>ATP + H2O = ADP + phosphate + H(+)</text>
        <dbReference type="Rhea" id="RHEA:13065"/>
        <dbReference type="ChEBI" id="CHEBI:15377"/>
        <dbReference type="ChEBI" id="CHEBI:15378"/>
        <dbReference type="ChEBI" id="CHEBI:30616"/>
        <dbReference type="ChEBI" id="CHEBI:43474"/>
        <dbReference type="ChEBI" id="CHEBI:456216"/>
        <dbReference type="EC" id="3.6.4.13"/>
    </reaction>
    <physiologicalReaction direction="left-to-right" evidence="15">
        <dbReference type="Rhea" id="RHEA:13066"/>
    </physiologicalReaction>
</comment>
<feature type="domain" description="Helicase ATP-binding" evidence="16">
    <location>
        <begin position="11"/>
        <end position="190"/>
    </location>
</feature>
<dbReference type="GO" id="GO:0046872">
    <property type="term" value="F:metal ion binding"/>
    <property type="evidence" value="ECO:0007669"/>
    <property type="project" value="UniProtKB-KW"/>
</dbReference>
<dbReference type="STRING" id="45351.A7RMY2"/>
<proteinExistence type="inferred from homology"/>
<keyword evidence="6" id="KW-0479">Metal-binding</keyword>
<dbReference type="Proteomes" id="UP000001593">
    <property type="component" value="Unassembled WGS sequence"/>
</dbReference>
<evidence type="ECO:0000256" key="15">
    <source>
        <dbReference type="ARBA" id="ARBA00049390"/>
    </source>
</evidence>
<protein>
    <recommendedName>
        <fullName evidence="3">RNA helicase</fullName>
        <ecNumber evidence="3">3.6.4.13</ecNumber>
    </recommendedName>
</protein>
<dbReference type="HOGENOM" id="CLU_006888_2_1_1"/>
<keyword evidence="4" id="KW-0963">Cytoplasm</keyword>
<dbReference type="InterPro" id="IPR027417">
    <property type="entry name" value="P-loop_NTPase"/>
</dbReference>
<dbReference type="PROSITE" id="PS51789">
    <property type="entry name" value="RLR_CTR"/>
    <property type="match status" value="1"/>
</dbReference>
<evidence type="ECO:0000256" key="10">
    <source>
        <dbReference type="ARBA" id="ARBA00022833"/>
    </source>
</evidence>
<evidence type="ECO:0000256" key="14">
    <source>
        <dbReference type="ARBA" id="ARBA00023118"/>
    </source>
</evidence>
<dbReference type="Pfam" id="PF00271">
    <property type="entry name" value="Helicase_C"/>
    <property type="match status" value="1"/>
</dbReference>
<dbReference type="InterPro" id="IPR051363">
    <property type="entry name" value="RLR_Helicase"/>
</dbReference>
<reference evidence="19 20" key="1">
    <citation type="journal article" date="2007" name="Science">
        <title>Sea anemone genome reveals ancestral eumetazoan gene repertoire and genomic organization.</title>
        <authorList>
            <person name="Putnam N.H."/>
            <person name="Srivastava M."/>
            <person name="Hellsten U."/>
            <person name="Dirks B."/>
            <person name="Chapman J."/>
            <person name="Salamov A."/>
            <person name="Terry A."/>
            <person name="Shapiro H."/>
            <person name="Lindquist E."/>
            <person name="Kapitonov V.V."/>
            <person name="Jurka J."/>
            <person name="Genikhovich G."/>
            <person name="Grigoriev I.V."/>
            <person name="Lucas S.M."/>
            <person name="Steele R.E."/>
            <person name="Finnerty J.R."/>
            <person name="Technau U."/>
            <person name="Martindale M.Q."/>
            <person name="Rokhsar D.S."/>
        </authorList>
    </citation>
    <scope>NUCLEOTIDE SEQUENCE [LARGE SCALE GENOMIC DNA]</scope>
    <source>
        <strain evidence="20">CH2 X CH6</strain>
    </source>
</reference>
<dbReference type="Gene3D" id="1.20.1320.30">
    <property type="match status" value="1"/>
</dbReference>
<evidence type="ECO:0000313" key="19">
    <source>
        <dbReference type="EMBL" id="EDO47177.1"/>
    </source>
</evidence>
<evidence type="ECO:0000256" key="6">
    <source>
        <dbReference type="ARBA" id="ARBA00022723"/>
    </source>
</evidence>
<evidence type="ECO:0000256" key="5">
    <source>
        <dbReference type="ARBA" id="ARBA00022588"/>
    </source>
</evidence>
<keyword evidence="10" id="KW-0862">Zinc</keyword>
<dbReference type="InParanoid" id="A7RMY2"/>
<dbReference type="PANTHER" id="PTHR14074">
    <property type="entry name" value="HELICASE WITH DEATH DOMAIN-RELATED"/>
    <property type="match status" value="1"/>
</dbReference>
<keyword evidence="5" id="KW-0399">Innate immunity</keyword>
<evidence type="ECO:0000256" key="1">
    <source>
        <dbReference type="ARBA" id="ARBA00004496"/>
    </source>
</evidence>
<feature type="non-terminal residue" evidence="19">
    <location>
        <position position="1"/>
    </location>
</feature>
<keyword evidence="14" id="KW-0051">Antiviral defense</keyword>
<keyword evidence="13" id="KW-0694">RNA-binding</keyword>
<dbReference type="Gene3D" id="2.170.150.30">
    <property type="entry name" value="RIG-I-like receptor, C-terminal regulatory domain"/>
    <property type="match status" value="1"/>
</dbReference>
<keyword evidence="8" id="KW-0378">Hydrolase</keyword>
<dbReference type="PROSITE" id="PS51192">
    <property type="entry name" value="HELICASE_ATP_BIND_1"/>
    <property type="match status" value="1"/>
</dbReference>
<keyword evidence="20" id="KW-1185">Reference proteome</keyword>
<evidence type="ECO:0000259" key="16">
    <source>
        <dbReference type="PROSITE" id="PS51192"/>
    </source>
</evidence>
<dbReference type="CDD" id="cd15804">
    <property type="entry name" value="RLR_C"/>
    <property type="match status" value="1"/>
</dbReference>
<evidence type="ECO:0000259" key="18">
    <source>
        <dbReference type="PROSITE" id="PS51789"/>
    </source>
</evidence>
<evidence type="ECO:0000256" key="11">
    <source>
        <dbReference type="ARBA" id="ARBA00022840"/>
    </source>
</evidence>
<dbReference type="OMA" id="FWRIVEM"/>
<comment type="similarity">
    <text evidence="2">Belongs to the helicase family. RLR subfamily.</text>
</comment>
<evidence type="ECO:0000256" key="13">
    <source>
        <dbReference type="ARBA" id="ARBA00022884"/>
    </source>
</evidence>
<evidence type="ECO:0000256" key="8">
    <source>
        <dbReference type="ARBA" id="ARBA00022801"/>
    </source>
</evidence>
<evidence type="ECO:0000256" key="3">
    <source>
        <dbReference type="ARBA" id="ARBA00012552"/>
    </source>
</evidence>
<dbReference type="SUPFAM" id="SSF52540">
    <property type="entry name" value="P-loop containing nucleoside triphosphate hydrolases"/>
    <property type="match status" value="1"/>
</dbReference>
<dbReference type="eggNOG" id="KOG0354">
    <property type="taxonomic scope" value="Eukaryota"/>
</dbReference>
<evidence type="ECO:0000256" key="12">
    <source>
        <dbReference type="ARBA" id="ARBA00022859"/>
    </source>
</evidence>
<dbReference type="EC" id="3.6.4.13" evidence="3"/>
<dbReference type="SMART" id="SM00490">
    <property type="entry name" value="HELICc"/>
    <property type="match status" value="1"/>
</dbReference>
<dbReference type="Gene3D" id="3.40.50.300">
    <property type="entry name" value="P-loop containing nucleotide triphosphate hydrolases"/>
    <property type="match status" value="2"/>
</dbReference>